<dbReference type="EMBL" id="CP016094">
    <property type="protein sequence ID" value="AOS43644.1"/>
    <property type="molecule type" value="Genomic_DNA"/>
</dbReference>
<gene>
    <name evidence="2" type="ORF">Verru16b_00696</name>
</gene>
<dbReference type="Pfam" id="PF13367">
    <property type="entry name" value="PrsW-protease"/>
    <property type="match status" value="1"/>
</dbReference>
<dbReference type="Proteomes" id="UP000095228">
    <property type="component" value="Chromosome"/>
</dbReference>
<keyword evidence="3" id="KW-1185">Reference proteome</keyword>
<evidence type="ECO:0008006" key="4">
    <source>
        <dbReference type="Google" id="ProtNLM"/>
    </source>
</evidence>
<name>A0A1D8ARX2_9BACT</name>
<dbReference type="STRING" id="1838286.Verru16b_00696"/>
<dbReference type="PATRIC" id="fig|1838286.3.peg.703"/>
<proteinExistence type="predicted"/>
<reference evidence="2 3" key="1">
    <citation type="submission" date="2016-06" db="EMBL/GenBank/DDBJ databases">
        <title>Three novel species with peptidoglycan cell walls form the new genus Lacunisphaera gen. nov. in the family Opitutaceae of the verrucomicrobial subdivision 4.</title>
        <authorList>
            <person name="Rast P."/>
            <person name="Gloeckner I."/>
            <person name="Jogler M."/>
            <person name="Boedeker C."/>
            <person name="Jeske O."/>
            <person name="Wiegand S."/>
            <person name="Reinhardt R."/>
            <person name="Schumann P."/>
            <person name="Rohde M."/>
            <person name="Spring S."/>
            <person name="Gloeckner F.O."/>
            <person name="Jogler C."/>
        </authorList>
    </citation>
    <scope>NUCLEOTIDE SEQUENCE [LARGE SCALE GENOMIC DNA]</scope>
    <source>
        <strain evidence="2 3">IG16b</strain>
    </source>
</reference>
<feature type="transmembrane region" description="Helical" evidence="1">
    <location>
        <begin position="80"/>
        <end position="100"/>
    </location>
</feature>
<feature type="transmembrane region" description="Helical" evidence="1">
    <location>
        <begin position="205"/>
        <end position="223"/>
    </location>
</feature>
<dbReference type="RefSeq" id="WP_069960974.1">
    <property type="nucleotide sequence ID" value="NZ_CP016094.1"/>
</dbReference>
<feature type="transmembrane region" description="Helical" evidence="1">
    <location>
        <begin position="20"/>
        <end position="40"/>
    </location>
</feature>
<organism evidence="2 3">
    <name type="scientific">Lacunisphaera limnophila</name>
    <dbReference type="NCBI Taxonomy" id="1838286"/>
    <lineage>
        <taxon>Bacteria</taxon>
        <taxon>Pseudomonadati</taxon>
        <taxon>Verrucomicrobiota</taxon>
        <taxon>Opitutia</taxon>
        <taxon>Opitutales</taxon>
        <taxon>Opitutaceae</taxon>
        <taxon>Lacunisphaera</taxon>
    </lineage>
</organism>
<accession>A0A1D8ARX2</accession>
<feature type="transmembrane region" description="Helical" evidence="1">
    <location>
        <begin position="46"/>
        <end position="68"/>
    </location>
</feature>
<evidence type="ECO:0000256" key="1">
    <source>
        <dbReference type="SAM" id="Phobius"/>
    </source>
</evidence>
<keyword evidence="1" id="KW-0812">Transmembrane</keyword>
<feature type="transmembrane region" description="Helical" evidence="1">
    <location>
        <begin position="264"/>
        <end position="283"/>
    </location>
</feature>
<dbReference type="AlphaFoldDB" id="A0A1D8ARX2"/>
<dbReference type="PANTHER" id="PTHR36844:SF1">
    <property type="entry name" value="PROTEASE PRSW"/>
    <property type="match status" value="1"/>
</dbReference>
<dbReference type="OrthoDB" id="5504276at2"/>
<keyword evidence="1" id="KW-1133">Transmembrane helix</keyword>
<feature type="transmembrane region" description="Helical" evidence="1">
    <location>
        <begin position="235"/>
        <end position="252"/>
    </location>
</feature>
<sequence>MNAPQPHPAPLPLFQPRRAAFWLFLLLVVAGLSTVGQTLLSGLRVMPVSALAGAAAWALYTLPLLWIFRRLGVFRGQTAAPFVLAFAWGGLGAVFLALPANQAMFGILSKLVSPEFCHTWGPAIAGPTDEEPLKLIGVILLLLIAPGRFRTISSVMALGFVVGLGFQVVEDYFYTVSTALNHPNAHQLEPVVQILVLRGGFCGPWSHAAYTAIASFGVGYFVARRDLPTGRRLGVAALALLTAWALHGFWNSPALGSLMEGLTILLYFPLKGLPVLLAALLLWRVARHEKTAV</sequence>
<keyword evidence="1" id="KW-0472">Membrane</keyword>
<evidence type="ECO:0000313" key="3">
    <source>
        <dbReference type="Proteomes" id="UP000095228"/>
    </source>
</evidence>
<dbReference type="KEGG" id="obg:Verru16b_00696"/>
<protein>
    <recommendedName>
        <fullName evidence="4">Protease PrsW</fullName>
    </recommendedName>
</protein>
<evidence type="ECO:0000313" key="2">
    <source>
        <dbReference type="EMBL" id="AOS43644.1"/>
    </source>
</evidence>
<feature type="transmembrane region" description="Helical" evidence="1">
    <location>
        <begin position="156"/>
        <end position="174"/>
    </location>
</feature>
<dbReference type="PANTHER" id="PTHR36844">
    <property type="entry name" value="PROTEASE PRSW"/>
    <property type="match status" value="1"/>
</dbReference>
<dbReference type="InterPro" id="IPR026898">
    <property type="entry name" value="PrsW"/>
</dbReference>
<dbReference type="GO" id="GO:0008233">
    <property type="term" value="F:peptidase activity"/>
    <property type="evidence" value="ECO:0007669"/>
    <property type="project" value="InterPro"/>
</dbReference>